<gene>
    <name evidence="3" type="primary">LOC104704819</name>
</gene>
<evidence type="ECO:0000313" key="3">
    <source>
        <dbReference type="RefSeq" id="XP_010419151.1"/>
    </source>
</evidence>
<keyword evidence="2" id="KW-1185">Reference proteome</keyword>
<proteinExistence type="predicted"/>
<name>A0ABM0T0X8_CAMSA</name>
<dbReference type="Proteomes" id="UP000694864">
    <property type="component" value="Chromosome 7"/>
</dbReference>
<reference evidence="2" key="1">
    <citation type="journal article" date="2014" name="Nat. Commun.">
        <title>The emerging biofuel crop Camelina sativa retains a highly undifferentiated hexaploid genome structure.</title>
        <authorList>
            <person name="Kagale S."/>
            <person name="Koh C."/>
            <person name="Nixon J."/>
            <person name="Bollina V."/>
            <person name="Clarke W.E."/>
            <person name="Tuteja R."/>
            <person name="Spillane C."/>
            <person name="Robinson S.J."/>
            <person name="Links M.G."/>
            <person name="Clarke C."/>
            <person name="Higgins E.E."/>
            <person name="Huebert T."/>
            <person name="Sharpe A.G."/>
            <person name="Parkin I.A."/>
        </authorList>
    </citation>
    <scope>NUCLEOTIDE SEQUENCE [LARGE SCALE GENOMIC DNA]</scope>
    <source>
        <strain evidence="2">cv. DH55</strain>
    </source>
</reference>
<dbReference type="Pfam" id="PF24626">
    <property type="entry name" value="SH3_Tf2-1"/>
    <property type="match status" value="1"/>
</dbReference>
<organism evidence="2 3">
    <name type="scientific">Camelina sativa</name>
    <name type="common">False flax</name>
    <name type="synonym">Myagrum sativum</name>
    <dbReference type="NCBI Taxonomy" id="90675"/>
    <lineage>
        <taxon>Eukaryota</taxon>
        <taxon>Viridiplantae</taxon>
        <taxon>Streptophyta</taxon>
        <taxon>Embryophyta</taxon>
        <taxon>Tracheophyta</taxon>
        <taxon>Spermatophyta</taxon>
        <taxon>Magnoliopsida</taxon>
        <taxon>eudicotyledons</taxon>
        <taxon>Gunneridae</taxon>
        <taxon>Pentapetalae</taxon>
        <taxon>rosids</taxon>
        <taxon>malvids</taxon>
        <taxon>Brassicales</taxon>
        <taxon>Brassicaceae</taxon>
        <taxon>Camelineae</taxon>
        <taxon>Camelina</taxon>
    </lineage>
</organism>
<reference evidence="3" key="2">
    <citation type="submission" date="2025-08" db="UniProtKB">
        <authorList>
            <consortium name="RefSeq"/>
        </authorList>
    </citation>
    <scope>IDENTIFICATION</scope>
    <source>
        <tissue evidence="3">Leaf</tissue>
    </source>
</reference>
<evidence type="ECO:0000259" key="1">
    <source>
        <dbReference type="Pfam" id="PF24626"/>
    </source>
</evidence>
<accession>A0ABM0T0X8</accession>
<dbReference type="PANTHER" id="PTHR46148:SF52">
    <property type="entry name" value="OS04G0603800 PROTEIN"/>
    <property type="match status" value="1"/>
</dbReference>
<dbReference type="InterPro" id="IPR056924">
    <property type="entry name" value="SH3_Tf2-1"/>
</dbReference>
<protein>
    <submittedName>
        <fullName evidence="3">Uncharacterized protein LOC104704819</fullName>
    </submittedName>
</protein>
<dbReference type="GeneID" id="104704819"/>
<evidence type="ECO:0000313" key="2">
    <source>
        <dbReference type="Proteomes" id="UP000694864"/>
    </source>
</evidence>
<dbReference type="PANTHER" id="PTHR46148">
    <property type="entry name" value="CHROMO DOMAIN-CONTAINING PROTEIN"/>
    <property type="match status" value="1"/>
</dbReference>
<sequence length="178" mass="21103">MRKAQDRQKKYADRKRREVEFEVGDMVYLKVAPQKGKDRFGKVGKLAVRFIGPYRIEKRVGEVAYRLSMPEVMRLHKVFHVSQLRKHVPDPSMIVVEPIKELEPNLTYPKGPFGIGQRRTRKLKNRNIPQIQVFWGTQNRKVTTWEDEDRIRAKYPQLFVEEDEAGPSEPYGIRDEFY</sequence>
<feature type="domain" description="Tf2-1-like SH3-like" evidence="1">
    <location>
        <begin position="24"/>
        <end position="87"/>
    </location>
</feature>
<dbReference type="RefSeq" id="XP_010419151.1">
    <property type="nucleotide sequence ID" value="XM_010420849.1"/>
</dbReference>